<dbReference type="Proteomes" id="UP000029079">
    <property type="component" value="Chromosome"/>
</dbReference>
<dbReference type="KEGG" id="wci:WS105_0354"/>
<gene>
    <name evidence="2" type="ORF">WS74_0356</name>
</gene>
<reference evidence="3" key="2">
    <citation type="submission" date="2014-08" db="EMBL/GenBank/DDBJ databases">
        <title>Complete genome of Weissella ceti strain WS74 isolated from diseased rainbow trout in Brazil.</title>
        <authorList>
            <person name="Figueiredo H.C.P."/>
            <person name="Leal C.A.G."/>
            <person name="Pereira F.L."/>
            <person name="Soares S.C."/>
            <person name="Dorella F.A."/>
            <person name="Carvalho A.F."/>
            <person name="Azevedo V.A.C."/>
        </authorList>
    </citation>
    <scope>NUCLEOTIDE SEQUENCE [LARGE SCALE GENOMIC DNA]</scope>
    <source>
        <strain evidence="3">WS74</strain>
    </source>
</reference>
<dbReference type="PATRIC" id="fig|759620.7.peg.342"/>
<accession>A0A075TYJ3</accession>
<evidence type="ECO:0000313" key="2">
    <source>
        <dbReference type="EMBL" id="AIM62608.1"/>
    </source>
</evidence>
<dbReference type="STRING" id="759620.WS105_0354"/>
<feature type="compositionally biased region" description="Basic residues" evidence="1">
    <location>
        <begin position="190"/>
        <end position="209"/>
    </location>
</feature>
<evidence type="ECO:0000313" key="3">
    <source>
        <dbReference type="Proteomes" id="UP000029079"/>
    </source>
</evidence>
<reference evidence="2 3" key="1">
    <citation type="journal article" date="2014" name="Genome Announc.">
        <title>Complete Genome Sequences of Fish Pathogenic Weissella ceti Strains WS74 and WS105.</title>
        <authorList>
            <person name="Figueiredo H.C."/>
            <person name="Leal C.A."/>
            <person name="Dorella F.A."/>
            <person name="Carvalho A.F."/>
            <person name="Soares S.C."/>
            <person name="Pereira F.L."/>
            <person name="Azevedo V.A."/>
        </authorList>
    </citation>
    <scope>NUCLEOTIDE SEQUENCE [LARGE SCALE GENOMIC DNA]</scope>
    <source>
        <strain evidence="2 3">WS74</strain>
    </source>
</reference>
<feature type="compositionally biased region" description="Basic and acidic residues" evidence="1">
    <location>
        <begin position="210"/>
        <end position="242"/>
    </location>
</feature>
<dbReference type="RefSeq" id="WP_009764933.1">
    <property type="nucleotide sequence ID" value="NZ_CP009223.1"/>
</dbReference>
<organism evidence="2 3">
    <name type="scientific">Weissella ceti</name>
    <dbReference type="NCBI Taxonomy" id="759620"/>
    <lineage>
        <taxon>Bacteria</taxon>
        <taxon>Bacillati</taxon>
        <taxon>Bacillota</taxon>
        <taxon>Bacilli</taxon>
        <taxon>Lactobacillales</taxon>
        <taxon>Lactobacillaceae</taxon>
        <taxon>Weissella</taxon>
    </lineage>
</organism>
<feature type="region of interest" description="Disordered" evidence="1">
    <location>
        <begin position="140"/>
        <end position="242"/>
    </location>
</feature>
<dbReference type="KEGG" id="wce:WS08_0356"/>
<protein>
    <submittedName>
        <fullName evidence="2">Uncharacterized protein</fullName>
    </submittedName>
</protein>
<dbReference type="EMBL" id="CP009223">
    <property type="protein sequence ID" value="AIM62608.1"/>
    <property type="molecule type" value="Genomic_DNA"/>
</dbReference>
<proteinExistence type="predicted"/>
<dbReference type="KEGG" id="wct:WS74_0356"/>
<name>A0A075TYJ3_9LACO</name>
<evidence type="ECO:0000256" key="1">
    <source>
        <dbReference type="SAM" id="MobiDB-lite"/>
    </source>
</evidence>
<dbReference type="AlphaFoldDB" id="A0A075TYJ3"/>
<sequence>MANGFIKGLLVGGAAAAAGYAGYKMLNENQKKEVNRKVADATDSVIEYILDAEAIASATFAAAKAKAEDSLEEAGLEEKFGALKDQAEGFVNQAMDKAQSFKDDAELVEAVTEADILLDASDLAAEVTTPEKVEVVVLEARPLPEKEVPEAELKATAKEQVKSLAKSSKKPLSESKKQGLAEETEDKNKSAAKSKSTKKSSSPKKKAAKSKSDTLSKSDRPALSKSEKSLADTDKKGLADKK</sequence>
<feature type="compositionally biased region" description="Basic and acidic residues" evidence="1">
    <location>
        <begin position="142"/>
        <end position="161"/>
    </location>
</feature>
<feature type="compositionally biased region" description="Basic and acidic residues" evidence="1">
    <location>
        <begin position="171"/>
        <end position="180"/>
    </location>
</feature>
<keyword evidence="3" id="KW-1185">Reference proteome</keyword>